<organism evidence="5 6">
    <name type="scientific">Candidatus Kaiserbacteria bacterium RIFCSPLOWO2_01_FULL_50_24</name>
    <dbReference type="NCBI Taxonomy" id="1798507"/>
    <lineage>
        <taxon>Bacteria</taxon>
        <taxon>Candidatus Kaiseribacteriota</taxon>
    </lineage>
</organism>
<dbReference type="GO" id="GO:0005737">
    <property type="term" value="C:cytoplasm"/>
    <property type="evidence" value="ECO:0007669"/>
    <property type="project" value="UniProtKB-ARBA"/>
</dbReference>
<dbReference type="PANTHER" id="PTHR12919:SF20">
    <property type="entry name" value="SMALL RIBOSOMAL SUBUNIT PROTEIN BS16M"/>
    <property type="match status" value="1"/>
</dbReference>
<name>A0A1F6EMJ8_9BACT</name>
<evidence type="ECO:0000256" key="3">
    <source>
        <dbReference type="HAMAP-Rule" id="MF_00385"/>
    </source>
</evidence>
<dbReference type="GO" id="GO:0006412">
    <property type="term" value="P:translation"/>
    <property type="evidence" value="ECO:0007669"/>
    <property type="project" value="UniProtKB-UniRule"/>
</dbReference>
<feature type="compositionally biased region" description="Basic and acidic residues" evidence="4">
    <location>
        <begin position="148"/>
        <end position="160"/>
    </location>
</feature>
<reference evidence="5 6" key="1">
    <citation type="journal article" date="2016" name="Nat. Commun.">
        <title>Thousands of microbial genomes shed light on interconnected biogeochemical processes in an aquifer system.</title>
        <authorList>
            <person name="Anantharaman K."/>
            <person name="Brown C.T."/>
            <person name="Hug L.A."/>
            <person name="Sharon I."/>
            <person name="Castelle C.J."/>
            <person name="Probst A.J."/>
            <person name="Thomas B.C."/>
            <person name="Singh A."/>
            <person name="Wilkins M.J."/>
            <person name="Karaoz U."/>
            <person name="Brodie E.L."/>
            <person name="Williams K.H."/>
            <person name="Hubbard S.S."/>
            <person name="Banfield J.F."/>
        </authorList>
    </citation>
    <scope>NUCLEOTIDE SEQUENCE [LARGE SCALE GENOMIC DNA]</scope>
</reference>
<feature type="region of interest" description="Disordered" evidence="4">
    <location>
        <begin position="86"/>
        <end position="160"/>
    </location>
</feature>
<dbReference type="SUPFAM" id="SSF54565">
    <property type="entry name" value="Ribosomal protein S16"/>
    <property type="match status" value="1"/>
</dbReference>
<dbReference type="GO" id="GO:0003735">
    <property type="term" value="F:structural constituent of ribosome"/>
    <property type="evidence" value="ECO:0007669"/>
    <property type="project" value="InterPro"/>
</dbReference>
<evidence type="ECO:0000256" key="2">
    <source>
        <dbReference type="ARBA" id="ARBA00023274"/>
    </source>
</evidence>
<dbReference type="Gene3D" id="3.30.1320.10">
    <property type="match status" value="1"/>
</dbReference>
<dbReference type="STRING" id="1798507.A3A34_03490"/>
<dbReference type="Pfam" id="PF00886">
    <property type="entry name" value="Ribosomal_S16"/>
    <property type="match status" value="1"/>
</dbReference>
<accession>A0A1F6EMJ8</accession>
<comment type="similarity">
    <text evidence="3">Belongs to the bacterial ribosomal protein bS16 family.</text>
</comment>
<protein>
    <recommendedName>
        <fullName evidence="3">Small ribosomal subunit protein bS16</fullName>
    </recommendedName>
</protein>
<comment type="caution">
    <text evidence="5">The sequence shown here is derived from an EMBL/GenBank/DDBJ whole genome shotgun (WGS) entry which is preliminary data.</text>
</comment>
<dbReference type="AlphaFoldDB" id="A0A1F6EMJ8"/>
<dbReference type="InterPro" id="IPR000307">
    <property type="entry name" value="Ribosomal_bS16"/>
</dbReference>
<feature type="compositionally biased region" description="Low complexity" evidence="4">
    <location>
        <begin position="98"/>
        <end position="109"/>
    </location>
</feature>
<dbReference type="NCBIfam" id="TIGR00002">
    <property type="entry name" value="S16"/>
    <property type="match status" value="1"/>
</dbReference>
<sequence length="160" mass="17405">MLKIRLQRIGRINDPAFRIVVVEHTESTKSGNFIEKLGTYNPKTKQHTLNAERVKYWLSVGAKASGTMHNMLVSLGVVSGKKINVLPRKSPPKKGEEVAQAVAESVANEQTGEVSAEEPKPATSENVVEEKTEETPMAPAETPAPEAAEEKTEESSAKPE</sequence>
<evidence type="ECO:0000256" key="1">
    <source>
        <dbReference type="ARBA" id="ARBA00022980"/>
    </source>
</evidence>
<dbReference type="InterPro" id="IPR023803">
    <property type="entry name" value="Ribosomal_bS16_dom_sf"/>
</dbReference>
<dbReference type="EMBL" id="MFLU01000012">
    <property type="protein sequence ID" value="OGG74858.1"/>
    <property type="molecule type" value="Genomic_DNA"/>
</dbReference>
<dbReference type="GO" id="GO:0015935">
    <property type="term" value="C:small ribosomal subunit"/>
    <property type="evidence" value="ECO:0007669"/>
    <property type="project" value="TreeGrafter"/>
</dbReference>
<evidence type="ECO:0000313" key="6">
    <source>
        <dbReference type="Proteomes" id="UP000178587"/>
    </source>
</evidence>
<dbReference type="Proteomes" id="UP000178587">
    <property type="component" value="Unassembled WGS sequence"/>
</dbReference>
<evidence type="ECO:0000256" key="4">
    <source>
        <dbReference type="SAM" id="MobiDB-lite"/>
    </source>
</evidence>
<proteinExistence type="inferred from homology"/>
<evidence type="ECO:0000313" key="5">
    <source>
        <dbReference type="EMBL" id="OGG74858.1"/>
    </source>
</evidence>
<dbReference type="HAMAP" id="MF_00385">
    <property type="entry name" value="Ribosomal_bS16"/>
    <property type="match status" value="1"/>
</dbReference>
<feature type="compositionally biased region" description="Low complexity" evidence="4">
    <location>
        <begin position="135"/>
        <end position="146"/>
    </location>
</feature>
<gene>
    <name evidence="3" type="primary">rpsP</name>
    <name evidence="5" type="ORF">A3A34_03490</name>
</gene>
<dbReference type="PANTHER" id="PTHR12919">
    <property type="entry name" value="30S RIBOSOMAL PROTEIN S16"/>
    <property type="match status" value="1"/>
</dbReference>
<keyword evidence="2 3" id="KW-0687">Ribonucleoprotein</keyword>
<keyword evidence="1 3" id="KW-0689">Ribosomal protein</keyword>